<dbReference type="InterPro" id="IPR007420">
    <property type="entry name" value="DUF465"/>
</dbReference>
<proteinExistence type="predicted"/>
<evidence type="ECO:0000313" key="2">
    <source>
        <dbReference type="Proteomes" id="UP001139488"/>
    </source>
</evidence>
<comment type="caution">
    <text evidence="1">The sequence shown here is derived from an EMBL/GenBank/DDBJ whole genome shotgun (WGS) entry which is preliminary data.</text>
</comment>
<organism evidence="1 2">
    <name type="scientific">Vibrio gelatinilyticus</name>
    <dbReference type="NCBI Taxonomy" id="2893468"/>
    <lineage>
        <taxon>Bacteria</taxon>
        <taxon>Pseudomonadati</taxon>
        <taxon>Pseudomonadota</taxon>
        <taxon>Gammaproteobacteria</taxon>
        <taxon>Vibrionales</taxon>
        <taxon>Vibrionaceae</taxon>
        <taxon>Vibrio</taxon>
    </lineage>
</organism>
<reference evidence="1" key="1">
    <citation type="submission" date="2021-11" db="EMBL/GenBank/DDBJ databases">
        <title>Vibrio ZSDE26 sp. nov. and Vibrio ZSDZ34 sp. nov., isolated from coastal seawater in Qingdao.</title>
        <authorList>
            <person name="Zhang P."/>
        </authorList>
    </citation>
    <scope>NUCLEOTIDE SEQUENCE</scope>
    <source>
        <strain evidence="1">ZSDZ34</strain>
    </source>
</reference>
<dbReference type="InterPro" id="IPR038444">
    <property type="entry name" value="DUF465_sf"/>
</dbReference>
<evidence type="ECO:0000313" key="1">
    <source>
        <dbReference type="EMBL" id="MCJ2376216.1"/>
    </source>
</evidence>
<dbReference type="Gene3D" id="6.10.280.50">
    <property type="match status" value="1"/>
</dbReference>
<dbReference type="EMBL" id="JAJNNZ010000003">
    <property type="protein sequence ID" value="MCJ2376216.1"/>
    <property type="molecule type" value="Genomic_DNA"/>
</dbReference>
<sequence length="81" mass="9237">MLGEVHSLVNEFPQHKETIVELNANDETFASDHSNYNSLDKEIRILELNGSPVDDSTMNLLKHRRSELKDSLYARLVKAAK</sequence>
<dbReference type="AlphaFoldDB" id="A0A9X1W9G1"/>
<dbReference type="RefSeq" id="WP_244355658.1">
    <property type="nucleotide sequence ID" value="NZ_JAJNNZ010000003.1"/>
</dbReference>
<protein>
    <submittedName>
        <fullName evidence="1">YdcH family protein</fullName>
    </submittedName>
</protein>
<dbReference type="Pfam" id="PF04325">
    <property type="entry name" value="DUF465"/>
    <property type="match status" value="1"/>
</dbReference>
<accession>A0A9X1W9G1</accession>
<name>A0A9X1W9G1_9VIBR</name>
<dbReference type="Proteomes" id="UP001139488">
    <property type="component" value="Unassembled WGS sequence"/>
</dbReference>
<gene>
    <name evidence="1" type="ORF">LNL84_05145</name>
</gene>
<keyword evidence="2" id="KW-1185">Reference proteome</keyword>